<dbReference type="Pfam" id="PF12698">
    <property type="entry name" value="ABC2_membrane_3"/>
    <property type="match status" value="1"/>
</dbReference>
<dbReference type="InterPro" id="IPR052902">
    <property type="entry name" value="ABC-2_transporter"/>
</dbReference>
<evidence type="ECO:0000256" key="5">
    <source>
        <dbReference type="SAM" id="Phobius"/>
    </source>
</evidence>
<feature type="transmembrane region" description="Helical" evidence="5">
    <location>
        <begin position="198"/>
        <end position="224"/>
    </location>
</feature>
<dbReference type="PROSITE" id="PS51012">
    <property type="entry name" value="ABC_TM2"/>
    <property type="match status" value="1"/>
</dbReference>
<keyword evidence="8" id="KW-1185">Reference proteome</keyword>
<evidence type="ECO:0000313" key="7">
    <source>
        <dbReference type="EMBL" id="QVL34941.1"/>
    </source>
</evidence>
<feature type="transmembrane region" description="Helical" evidence="5">
    <location>
        <begin position="154"/>
        <end position="177"/>
    </location>
</feature>
<evidence type="ECO:0000256" key="3">
    <source>
        <dbReference type="ARBA" id="ARBA00022989"/>
    </source>
</evidence>
<protein>
    <submittedName>
        <fullName evidence="7">ABC transporter permease</fullName>
    </submittedName>
</protein>
<dbReference type="PANTHER" id="PTHR43027">
    <property type="entry name" value="DOXORUBICIN RESISTANCE ABC TRANSPORTER PERMEASE PROTEIN DRRC-RELATED"/>
    <property type="match status" value="1"/>
</dbReference>
<accession>A0A8E6BBY4</accession>
<name>A0A8E6BBY4_9BACT</name>
<dbReference type="PANTHER" id="PTHR43027:SF2">
    <property type="entry name" value="TRANSPORT PERMEASE PROTEIN"/>
    <property type="match status" value="1"/>
</dbReference>
<comment type="subcellular location">
    <subcellularLocation>
        <location evidence="1">Membrane</location>
        <topology evidence="1">Multi-pass membrane protein</topology>
    </subcellularLocation>
</comment>
<feature type="transmembrane region" description="Helical" evidence="5">
    <location>
        <begin position="322"/>
        <end position="343"/>
    </location>
</feature>
<evidence type="ECO:0000313" key="8">
    <source>
        <dbReference type="Proteomes" id="UP000676194"/>
    </source>
</evidence>
<dbReference type="GO" id="GO:0140359">
    <property type="term" value="F:ABC-type transporter activity"/>
    <property type="evidence" value="ECO:0007669"/>
    <property type="project" value="InterPro"/>
</dbReference>
<feature type="transmembrane region" description="Helical" evidence="5">
    <location>
        <begin position="16"/>
        <end position="36"/>
    </location>
</feature>
<dbReference type="GO" id="GO:0016020">
    <property type="term" value="C:membrane"/>
    <property type="evidence" value="ECO:0007669"/>
    <property type="project" value="UniProtKB-SubCell"/>
</dbReference>
<dbReference type="Proteomes" id="UP000676194">
    <property type="component" value="Chromosome"/>
</dbReference>
<feature type="domain" description="ABC transmembrane type-2" evidence="6">
    <location>
        <begin position="116"/>
        <end position="346"/>
    </location>
</feature>
<evidence type="ECO:0000256" key="2">
    <source>
        <dbReference type="ARBA" id="ARBA00022692"/>
    </source>
</evidence>
<dbReference type="EMBL" id="CP074694">
    <property type="protein sequence ID" value="QVL34941.1"/>
    <property type="molecule type" value="Genomic_DNA"/>
</dbReference>
<keyword evidence="4 5" id="KW-0472">Membrane</keyword>
<dbReference type="InterPro" id="IPR013525">
    <property type="entry name" value="ABC2_TM"/>
</dbReference>
<evidence type="ECO:0000256" key="4">
    <source>
        <dbReference type="ARBA" id="ARBA00023136"/>
    </source>
</evidence>
<feature type="transmembrane region" description="Helical" evidence="5">
    <location>
        <begin position="267"/>
        <end position="285"/>
    </location>
</feature>
<evidence type="ECO:0000256" key="1">
    <source>
        <dbReference type="ARBA" id="ARBA00004141"/>
    </source>
</evidence>
<organism evidence="7 8">
    <name type="scientific">Telmatocola sphagniphila</name>
    <dbReference type="NCBI Taxonomy" id="1123043"/>
    <lineage>
        <taxon>Bacteria</taxon>
        <taxon>Pseudomonadati</taxon>
        <taxon>Planctomycetota</taxon>
        <taxon>Planctomycetia</taxon>
        <taxon>Gemmatales</taxon>
        <taxon>Gemmataceae</taxon>
    </lineage>
</organism>
<proteinExistence type="predicted"/>
<keyword evidence="3 5" id="KW-1133">Transmembrane helix</keyword>
<feature type="transmembrane region" description="Helical" evidence="5">
    <location>
        <begin position="236"/>
        <end position="255"/>
    </location>
</feature>
<gene>
    <name evidence="7" type="ORF">KIH39_17495</name>
</gene>
<reference evidence="7" key="1">
    <citation type="submission" date="2021-05" db="EMBL/GenBank/DDBJ databases">
        <title>Complete genome sequence of the cellulolytic planctomycete Telmatocola sphagniphila SP2T and characterization of the first cellulase from planctomycetes.</title>
        <authorList>
            <person name="Rakitin A.L."/>
            <person name="Beletsky A.V."/>
            <person name="Naumoff D.G."/>
            <person name="Kulichevskaya I.S."/>
            <person name="Mardanov A.V."/>
            <person name="Ravin N.V."/>
            <person name="Dedysh S.N."/>
        </authorList>
    </citation>
    <scope>NUCLEOTIDE SEQUENCE</scope>
    <source>
        <strain evidence="7">SP2T</strain>
    </source>
</reference>
<evidence type="ECO:0000259" key="6">
    <source>
        <dbReference type="PROSITE" id="PS51012"/>
    </source>
</evidence>
<dbReference type="InterPro" id="IPR047817">
    <property type="entry name" value="ABC2_TM_bact-type"/>
</dbReference>
<dbReference type="KEGG" id="tsph:KIH39_17495"/>
<dbReference type="AlphaFoldDB" id="A0A8E6BBY4"/>
<keyword evidence="2 5" id="KW-0812">Transmembrane</keyword>
<sequence>MHLTRARLLEFFREPAAVFWVYGFPLGLALILGIAFQDRPVEKLNVDVITTAENESARTKLSETLKVDTRLVLNTYSLDESRKRLMSGKTDLILEPLAATEKPNFKVWEERNRPESVLTRSVVESILNKSKLGENAVQIEDVQLQEVGRRYIDFLIPGLIGMNLMGGGLFGVGFVIVDMRVRKLLKRFLATPMRKTDFTASVMASRLLFTIPEVSVLFGFSYLFFGVVCKGSLLDLFIVMLFGGVAFTGLGLLIASRAKTIETVSGLMNAILIPQWAVSGVFFSAERFPEAFQPFIQPLPLTALNNALRTIMNEGKGVLDCLPQLGILTAWGLVSFFIALRIFRWR</sequence>